<evidence type="ECO:0000256" key="5">
    <source>
        <dbReference type="SAM" id="SignalP"/>
    </source>
</evidence>
<organism evidence="7 8">
    <name type="scientific">Mesorhizobium dulcispinae</name>
    <dbReference type="NCBI Taxonomy" id="3072316"/>
    <lineage>
        <taxon>Bacteria</taxon>
        <taxon>Pseudomonadati</taxon>
        <taxon>Pseudomonadota</taxon>
        <taxon>Alphaproteobacteria</taxon>
        <taxon>Hyphomicrobiales</taxon>
        <taxon>Phyllobacteriaceae</taxon>
        <taxon>Mesorhizobium</taxon>
    </lineage>
</organism>
<sequence length="404" mass="42691">MQLFAVREYAFSLALLAASAIGVCAWNTQAQSKEKGATVGFVAEFSGNISLIGEAGMQSAQLAVDEVNAAGGVLGGKLELKVGDDASDPGTALQVWEKLAAEKVDAFIFRETSAARVAVLPVAEKANIPAIYANAYEGGDCRPVLYTAGEIEPQKVAPYLKFLKSKGASKIFIVGSDINWGRIVADMVKKAAPELGFTILGEEFTPYNTTDYSPVITKIRNSGADVLISALGGTPDNVAFFKQARSSGLMQSLKVVGNLALDDTTLQAVGSAAKGSYMVASYFTSDSSQANQKYLSALKAKFGNDMKVPGIYSEPAYDSVHLYALAVNKAGTTETSAVLKALSEVVFEGSPKGAIRLTPDRHAAMPIYIAQATQEGTYKVVESLGVQQPPKQCDPQPSFGMPKK</sequence>
<comment type="similarity">
    <text evidence="1">Belongs to the leucine-binding protein family.</text>
</comment>
<dbReference type="Gene3D" id="3.40.50.2300">
    <property type="match status" value="2"/>
</dbReference>
<proteinExistence type="inferred from homology"/>
<reference evidence="7 8" key="1">
    <citation type="submission" date="2023-08" db="EMBL/GenBank/DDBJ databases">
        <title>Implementing the SeqCode for naming new Mesorhizobium species isolated from Vachellia karroo root nodules.</title>
        <authorList>
            <person name="Van Lill M."/>
        </authorList>
    </citation>
    <scope>NUCLEOTIDE SEQUENCE [LARGE SCALE GENOMIC DNA]</scope>
    <source>
        <strain evidence="7 8">VK23A</strain>
    </source>
</reference>
<dbReference type="InterPro" id="IPR000709">
    <property type="entry name" value="Leu_Ile_Val-bd"/>
</dbReference>
<dbReference type="CDD" id="cd06331">
    <property type="entry name" value="PBP1_AmiC-like"/>
    <property type="match status" value="1"/>
</dbReference>
<dbReference type="SUPFAM" id="SSF53822">
    <property type="entry name" value="Periplasmic binding protein-like I"/>
    <property type="match status" value="1"/>
</dbReference>
<keyword evidence="2" id="KW-0813">Transport</keyword>
<dbReference type="PANTHER" id="PTHR47628">
    <property type="match status" value="1"/>
</dbReference>
<dbReference type="PRINTS" id="PR00337">
    <property type="entry name" value="LEUILEVALBP"/>
</dbReference>
<evidence type="ECO:0000256" key="3">
    <source>
        <dbReference type="ARBA" id="ARBA00022729"/>
    </source>
</evidence>
<feature type="chain" id="PRO_5045844011" evidence="5">
    <location>
        <begin position="26"/>
        <end position="404"/>
    </location>
</feature>
<evidence type="ECO:0000313" key="7">
    <source>
        <dbReference type="EMBL" id="MDX8476062.1"/>
    </source>
</evidence>
<dbReference type="InterPro" id="IPR028081">
    <property type="entry name" value="Leu-bd"/>
</dbReference>
<evidence type="ECO:0000256" key="2">
    <source>
        <dbReference type="ARBA" id="ARBA00022448"/>
    </source>
</evidence>
<feature type="domain" description="Leucine-binding protein" evidence="6">
    <location>
        <begin position="38"/>
        <end position="376"/>
    </location>
</feature>
<keyword evidence="4" id="KW-0029">Amino-acid transport</keyword>
<name>A0ABU4XQZ6_9HYPH</name>
<dbReference type="EMBL" id="JAVIIZ010000027">
    <property type="protein sequence ID" value="MDX8476062.1"/>
    <property type="molecule type" value="Genomic_DNA"/>
</dbReference>
<evidence type="ECO:0000313" key="8">
    <source>
        <dbReference type="Proteomes" id="UP001271780"/>
    </source>
</evidence>
<keyword evidence="8" id="KW-1185">Reference proteome</keyword>
<protein>
    <submittedName>
        <fullName evidence="7">Substrate-binding protein</fullName>
    </submittedName>
</protein>
<evidence type="ECO:0000259" key="6">
    <source>
        <dbReference type="Pfam" id="PF13458"/>
    </source>
</evidence>
<evidence type="ECO:0000256" key="4">
    <source>
        <dbReference type="ARBA" id="ARBA00022970"/>
    </source>
</evidence>
<feature type="signal peptide" evidence="5">
    <location>
        <begin position="1"/>
        <end position="25"/>
    </location>
</feature>
<gene>
    <name evidence="7" type="ORF">RFM27_28690</name>
</gene>
<accession>A0ABU4XQZ6</accession>
<dbReference type="Pfam" id="PF13458">
    <property type="entry name" value="Peripla_BP_6"/>
    <property type="match status" value="1"/>
</dbReference>
<evidence type="ECO:0000256" key="1">
    <source>
        <dbReference type="ARBA" id="ARBA00010062"/>
    </source>
</evidence>
<dbReference type="InterPro" id="IPR028082">
    <property type="entry name" value="Peripla_BP_I"/>
</dbReference>
<keyword evidence="3 5" id="KW-0732">Signal</keyword>
<dbReference type="RefSeq" id="WP_320318736.1">
    <property type="nucleotide sequence ID" value="NZ_JAVIIX010000026.1"/>
</dbReference>
<comment type="caution">
    <text evidence="7">The sequence shown here is derived from an EMBL/GenBank/DDBJ whole genome shotgun (WGS) entry which is preliminary data.</text>
</comment>
<dbReference type="PANTHER" id="PTHR47628:SF1">
    <property type="entry name" value="ALIPHATIC AMIDASE EXPRESSION-REGULATING PROTEIN"/>
    <property type="match status" value="1"/>
</dbReference>
<dbReference type="Proteomes" id="UP001271780">
    <property type="component" value="Unassembled WGS sequence"/>
</dbReference>